<keyword evidence="3" id="KW-1185">Reference proteome</keyword>
<name>A0ABM8Z5V3_9LACO</name>
<gene>
    <name evidence="2" type="ORF">WFA24289_00499</name>
</gene>
<reference evidence="2 3" key="1">
    <citation type="submission" date="2021-11" db="EMBL/GenBank/DDBJ databases">
        <authorList>
            <person name="Depoorter E."/>
        </authorList>
    </citation>
    <scope>NUCLEOTIDE SEQUENCE [LARGE SCALE GENOMIC DNA]</scope>
    <source>
        <strain evidence="2 3">LMG 24289</strain>
    </source>
</reference>
<evidence type="ECO:0000313" key="2">
    <source>
        <dbReference type="EMBL" id="CAH0416200.1"/>
    </source>
</evidence>
<dbReference type="Gene3D" id="3.90.79.10">
    <property type="entry name" value="Nucleoside Triphosphate Pyrophosphohydrolase"/>
    <property type="match status" value="1"/>
</dbReference>
<protein>
    <recommendedName>
        <fullName evidence="1">Nudix hydrolase domain-containing protein</fullName>
    </recommendedName>
</protein>
<dbReference type="InterPro" id="IPR015797">
    <property type="entry name" value="NUDIX_hydrolase-like_dom_sf"/>
</dbReference>
<dbReference type="RefSeq" id="WP_230096259.1">
    <property type="nucleotide sequence ID" value="NZ_CAKKNS010000001.1"/>
</dbReference>
<sequence>MRTRAAVLIVDEKARQVLLISSVTGDHKYTVIPGGSVAANQDARTVVVERVQTELGLDIAQDAIDWLGEFDYQGNPQICFVTSYAKTTPRLTPGTCAQAAHWVSFNELEHTLDYLPAVVDAFFQSIVVLP</sequence>
<dbReference type="SUPFAM" id="SSF55811">
    <property type="entry name" value="Nudix"/>
    <property type="match status" value="1"/>
</dbReference>
<evidence type="ECO:0000313" key="3">
    <source>
        <dbReference type="Proteomes" id="UP000789707"/>
    </source>
</evidence>
<comment type="caution">
    <text evidence="2">The sequence shown here is derived from an EMBL/GenBank/DDBJ whole genome shotgun (WGS) entry which is preliminary data.</text>
</comment>
<feature type="domain" description="Nudix hydrolase" evidence="1">
    <location>
        <begin position="3"/>
        <end position="109"/>
    </location>
</feature>
<dbReference type="Pfam" id="PF00293">
    <property type="entry name" value="NUDIX"/>
    <property type="match status" value="1"/>
</dbReference>
<evidence type="ECO:0000259" key="1">
    <source>
        <dbReference type="Pfam" id="PF00293"/>
    </source>
</evidence>
<accession>A0ABM8Z5V3</accession>
<proteinExistence type="predicted"/>
<organism evidence="2 3">
    <name type="scientific">Periweissella fabaria</name>
    <dbReference type="NCBI Taxonomy" id="546157"/>
    <lineage>
        <taxon>Bacteria</taxon>
        <taxon>Bacillati</taxon>
        <taxon>Bacillota</taxon>
        <taxon>Bacilli</taxon>
        <taxon>Lactobacillales</taxon>
        <taxon>Lactobacillaceae</taxon>
        <taxon>Periweissella</taxon>
    </lineage>
</organism>
<dbReference type="InterPro" id="IPR000086">
    <property type="entry name" value="NUDIX_hydrolase_dom"/>
</dbReference>
<dbReference type="EMBL" id="CAKKNS010000001">
    <property type="protein sequence ID" value="CAH0416200.1"/>
    <property type="molecule type" value="Genomic_DNA"/>
</dbReference>
<dbReference type="Proteomes" id="UP000789707">
    <property type="component" value="Unassembled WGS sequence"/>
</dbReference>